<name>A0ABY5AVN5_9CYAN</name>
<dbReference type="Pfam" id="PF03235">
    <property type="entry name" value="GmrSD_N"/>
    <property type="match status" value="1"/>
</dbReference>
<gene>
    <name evidence="2" type="ORF">NEA10_05485</name>
</gene>
<dbReference type="RefSeq" id="WP_252664250.1">
    <property type="nucleotide sequence ID" value="NZ_CP098611.1"/>
</dbReference>
<feature type="domain" description="GmrSD restriction endonucleases N-terminal" evidence="1">
    <location>
        <begin position="63"/>
        <end position="211"/>
    </location>
</feature>
<evidence type="ECO:0000259" key="1">
    <source>
        <dbReference type="Pfam" id="PF03235"/>
    </source>
</evidence>
<accession>A0ABY5AVN5</accession>
<sequence length="428" mass="50596">MSKIKKDELKTELFRNENLEPAKQKNDFEIDAGCSTDDAINEKYIRGDVRIVTEQARYPLGTIKELINSEKYKIDPTFQRRRRWNVERKSNLIESFIMNIPIPPIFLYEEDYASYEVMDGQQRLSAIYEFYENKYALEGLQEWKELNGKKYSELPDRIKAGIDRRYISSIILLQETAKTKEDAQRLKQLVFDRINSGGIQLEPQESRNAVYAGPLNDLCKELSEKLTLKKLWFFLDHEELKDSNSEILEGKNEQESWDIVCEQSEYYRKMDDVELVLRFFAYRQLDKFPRSLPLRNILDRFLQKGNSFPSTVLDEYRKLFISTIDLVYEVLGNKAFQLYRKDARASTDSYKWSLQPLKVVYDPIMYAFSQKTDYAEQLISDENKNDFMKSLEELYKENGSLFSGRKTTPTDTLRRMNLMLNHLTDFLS</sequence>
<evidence type="ECO:0000313" key="3">
    <source>
        <dbReference type="Proteomes" id="UP001056708"/>
    </source>
</evidence>
<dbReference type="EMBL" id="CP098611">
    <property type="protein sequence ID" value="USR92178.1"/>
    <property type="molecule type" value="Genomic_DNA"/>
</dbReference>
<organism evidence="2 3">
    <name type="scientific">Phormidium yuhuli AB48</name>
    <dbReference type="NCBI Taxonomy" id="2940671"/>
    <lineage>
        <taxon>Bacteria</taxon>
        <taxon>Bacillati</taxon>
        <taxon>Cyanobacteriota</taxon>
        <taxon>Cyanophyceae</taxon>
        <taxon>Oscillatoriophycideae</taxon>
        <taxon>Oscillatoriales</taxon>
        <taxon>Oscillatoriaceae</taxon>
        <taxon>Phormidium</taxon>
        <taxon>Phormidium yuhuli</taxon>
    </lineage>
</organism>
<dbReference type="InterPro" id="IPR004919">
    <property type="entry name" value="GmrSD_N"/>
</dbReference>
<proteinExistence type="predicted"/>
<protein>
    <submittedName>
        <fullName evidence="2">DUF262 domain-containing protein</fullName>
    </submittedName>
</protein>
<keyword evidence="3" id="KW-1185">Reference proteome</keyword>
<dbReference type="PANTHER" id="PTHR39639">
    <property type="entry name" value="CHROMOSOME 16, WHOLE GENOME SHOTGUN SEQUENCE"/>
    <property type="match status" value="1"/>
</dbReference>
<evidence type="ECO:0000313" key="2">
    <source>
        <dbReference type="EMBL" id="USR92178.1"/>
    </source>
</evidence>
<dbReference type="Proteomes" id="UP001056708">
    <property type="component" value="Chromosome"/>
</dbReference>
<dbReference type="PANTHER" id="PTHR39639:SF1">
    <property type="entry name" value="DUF262 DOMAIN-CONTAINING PROTEIN"/>
    <property type="match status" value="1"/>
</dbReference>
<reference evidence="2" key="1">
    <citation type="submission" date="2022-06" db="EMBL/GenBank/DDBJ databases">
        <title>Genome sequence of Phormidium yuhuli AB48 isolated from an industrial photobioreactor environment.</title>
        <authorList>
            <person name="Qiu Y."/>
            <person name="Noonan A.J.C."/>
            <person name="Dofher K."/>
            <person name="Koch M."/>
            <person name="Kieft B."/>
            <person name="Lin X."/>
            <person name="Ziels R.M."/>
            <person name="Hallam S.J."/>
        </authorList>
    </citation>
    <scope>NUCLEOTIDE SEQUENCE</scope>
    <source>
        <strain evidence="2">AB48</strain>
    </source>
</reference>